<feature type="signal peptide" evidence="1">
    <location>
        <begin position="1"/>
        <end position="18"/>
    </location>
</feature>
<accession>A0A6G6XDP4</accession>
<proteinExistence type="evidence at transcript level"/>
<name>A0A6G6XDP4_9ACAR</name>
<evidence type="ECO:0000313" key="2">
    <source>
        <dbReference type="EMBL" id="QIG55624.1"/>
    </source>
</evidence>
<protein>
    <submittedName>
        <fullName evidence="2">Defensin D</fullName>
    </submittedName>
</protein>
<feature type="chain" id="PRO_5026345825" evidence="1">
    <location>
        <begin position="19"/>
        <end position="66"/>
    </location>
</feature>
<sequence>MKIVLVLLVCVMAFGVHSSPPAADGGSGYGNGCPSNPAQCNQHCLDTRDLTGHCKGYQMTFCDCGW</sequence>
<reference evidence="2" key="1">
    <citation type="submission" date="2019-11" db="EMBL/GenBank/DDBJ databases">
        <title>Ornithodoros turicata putative defensins.</title>
        <authorList>
            <person name="Armstrong B.A."/>
            <person name="Kneubehl A.R."/>
            <person name="Lopez J.E."/>
        </authorList>
    </citation>
    <scope>NUCLEOTIDE SEQUENCE</scope>
</reference>
<evidence type="ECO:0000256" key="1">
    <source>
        <dbReference type="SAM" id="SignalP"/>
    </source>
</evidence>
<keyword evidence="1" id="KW-0732">Signal</keyword>
<organism evidence="2">
    <name type="scientific">Ornithodoros turicata</name>
    <dbReference type="NCBI Taxonomy" id="34597"/>
    <lineage>
        <taxon>Eukaryota</taxon>
        <taxon>Metazoa</taxon>
        <taxon>Ecdysozoa</taxon>
        <taxon>Arthropoda</taxon>
        <taxon>Chelicerata</taxon>
        <taxon>Arachnida</taxon>
        <taxon>Acari</taxon>
        <taxon>Parasitiformes</taxon>
        <taxon>Ixodida</taxon>
        <taxon>Ixodoidea</taxon>
        <taxon>Argasidae</taxon>
        <taxon>Ornithodorinae</taxon>
        <taxon>Ornithodoros</taxon>
    </lineage>
</organism>
<dbReference type="AlphaFoldDB" id="A0A6G6XDP4"/>
<dbReference type="EMBL" id="MN725031">
    <property type="protein sequence ID" value="QIG55624.1"/>
    <property type="molecule type" value="mRNA"/>
</dbReference>